<accession>D2R5J4</accession>
<dbReference type="Gene3D" id="1.10.287.1060">
    <property type="entry name" value="ESAT-6-like"/>
    <property type="match status" value="1"/>
</dbReference>
<dbReference type="OrthoDB" id="285317at2"/>
<dbReference type="AlphaFoldDB" id="D2R5J4"/>
<evidence type="ECO:0000313" key="2">
    <source>
        <dbReference type="Proteomes" id="UP000001887"/>
    </source>
</evidence>
<dbReference type="Proteomes" id="UP000001887">
    <property type="component" value="Chromosome"/>
</dbReference>
<dbReference type="STRING" id="530564.Psta_2507"/>
<evidence type="ECO:0000313" key="1">
    <source>
        <dbReference type="EMBL" id="ADB17176.1"/>
    </source>
</evidence>
<proteinExistence type="predicted"/>
<gene>
    <name evidence="1" type="ordered locus">Psta_2507</name>
</gene>
<dbReference type="EMBL" id="CP001848">
    <property type="protein sequence ID" value="ADB17176.1"/>
    <property type="molecule type" value="Genomic_DNA"/>
</dbReference>
<dbReference type="HOGENOM" id="CLU_2539655_0_0_0"/>
<name>D2R5J4_PIRSD</name>
<reference evidence="1 2" key="1">
    <citation type="journal article" date="2009" name="Stand. Genomic Sci.">
        <title>Complete genome sequence of Pirellula staleyi type strain (ATCC 27377).</title>
        <authorList>
            <person name="Clum A."/>
            <person name="Tindall B.J."/>
            <person name="Sikorski J."/>
            <person name="Ivanova N."/>
            <person name="Mavrommatis K."/>
            <person name="Lucas S."/>
            <person name="Glavina del Rio T."/>
            <person name="Nolan M."/>
            <person name="Chen F."/>
            <person name="Tice H."/>
            <person name="Pitluck S."/>
            <person name="Cheng J.F."/>
            <person name="Chertkov O."/>
            <person name="Brettin T."/>
            <person name="Han C."/>
            <person name="Detter J.C."/>
            <person name="Kuske C."/>
            <person name="Bruce D."/>
            <person name="Goodwin L."/>
            <person name="Ovchinikova G."/>
            <person name="Pati A."/>
            <person name="Mikhailova N."/>
            <person name="Chen A."/>
            <person name="Palaniappan K."/>
            <person name="Land M."/>
            <person name="Hauser L."/>
            <person name="Chang Y.J."/>
            <person name="Jeffries C.D."/>
            <person name="Chain P."/>
            <person name="Rohde M."/>
            <person name="Goker M."/>
            <person name="Bristow J."/>
            <person name="Eisen J.A."/>
            <person name="Markowitz V."/>
            <person name="Hugenholtz P."/>
            <person name="Kyrpides N.C."/>
            <person name="Klenk H.P."/>
            <person name="Lapidus A."/>
        </authorList>
    </citation>
    <scope>NUCLEOTIDE SEQUENCE [LARGE SCALE GENOMIC DNA]</scope>
    <source>
        <strain evidence="2">ATCC 27377 / DSM 6068 / ICPB 4128</strain>
    </source>
</reference>
<dbReference type="KEGG" id="psl:Psta_2507"/>
<keyword evidence="2" id="KW-1185">Reference proteome</keyword>
<protein>
    <recommendedName>
        <fullName evidence="3">WXG100 family type VII secretion target</fullName>
    </recommendedName>
</protein>
<organism evidence="1 2">
    <name type="scientific">Pirellula staleyi (strain ATCC 27377 / DSM 6068 / ICPB 4128)</name>
    <name type="common">Pirella staleyi</name>
    <dbReference type="NCBI Taxonomy" id="530564"/>
    <lineage>
        <taxon>Bacteria</taxon>
        <taxon>Pseudomonadati</taxon>
        <taxon>Planctomycetota</taxon>
        <taxon>Planctomycetia</taxon>
        <taxon>Pirellulales</taxon>
        <taxon>Pirellulaceae</taxon>
        <taxon>Pirellula</taxon>
    </lineage>
</organism>
<evidence type="ECO:0008006" key="3">
    <source>
        <dbReference type="Google" id="ProtNLM"/>
    </source>
</evidence>
<sequence length="83" mass="9733">MKFAYFSDEMGQLSQAFGKLNECFHEVRSHWNDAAAHDFEREHLQPIAPQLKLLMNSMQRFGDVVRQMHQELDDPARHESMGD</sequence>